<dbReference type="Pfam" id="PF00400">
    <property type="entry name" value="WD40"/>
    <property type="match status" value="2"/>
</dbReference>
<dbReference type="RefSeq" id="XP_041226296.1">
    <property type="nucleotide sequence ID" value="XM_041371198.1"/>
</dbReference>
<keyword evidence="6" id="KW-1185">Reference proteome</keyword>
<evidence type="ECO:0000313" key="6">
    <source>
        <dbReference type="Proteomes" id="UP001195769"/>
    </source>
</evidence>
<dbReference type="PROSITE" id="PS50294">
    <property type="entry name" value="WD_REPEATS_REGION"/>
    <property type="match status" value="2"/>
</dbReference>
<evidence type="ECO:0000256" key="2">
    <source>
        <dbReference type="ARBA" id="ARBA00022737"/>
    </source>
</evidence>
<dbReference type="PROSITE" id="PS50082">
    <property type="entry name" value="WD_REPEATS_2"/>
    <property type="match status" value="2"/>
</dbReference>
<sequence>DGTRIVSGLTDNTIRLWDLVSRQPVGEPLWGHTDVVTSVSFSRDGTRITSCSWDGTVRVWYAAIGKSLQDHAEEDCSPSSSHSSCIPHPTPAVPTPNTANDYFISYSSDPIHALRNTAELLAGISYDDHTFVLGKDGWAMGPNRLLLFWVPPASRKPFYNPRTALVMPRGGVELDLSCMAHGTRWQHCRKNS</sequence>
<comment type="caution">
    <text evidence="5">The sequence shown here is derived from an EMBL/GenBank/DDBJ whole genome shotgun (WGS) entry which is preliminary data.</text>
</comment>
<feature type="region of interest" description="Disordered" evidence="4">
    <location>
        <begin position="72"/>
        <end position="91"/>
    </location>
</feature>
<reference evidence="5" key="1">
    <citation type="journal article" date="2020" name="New Phytol.">
        <title>Comparative genomics reveals dynamic genome evolution in host specialist ectomycorrhizal fungi.</title>
        <authorList>
            <person name="Lofgren L.A."/>
            <person name="Nguyen N.H."/>
            <person name="Vilgalys R."/>
            <person name="Ruytinx J."/>
            <person name="Liao H.L."/>
            <person name="Branco S."/>
            <person name="Kuo A."/>
            <person name="LaButti K."/>
            <person name="Lipzen A."/>
            <person name="Andreopoulos W."/>
            <person name="Pangilinan J."/>
            <person name="Riley R."/>
            <person name="Hundley H."/>
            <person name="Na H."/>
            <person name="Barry K."/>
            <person name="Grigoriev I.V."/>
            <person name="Stajich J.E."/>
            <person name="Kennedy P.G."/>
        </authorList>
    </citation>
    <scope>NUCLEOTIDE SEQUENCE</scope>
    <source>
        <strain evidence="5">FC203</strain>
    </source>
</reference>
<evidence type="ECO:0000256" key="1">
    <source>
        <dbReference type="ARBA" id="ARBA00022574"/>
    </source>
</evidence>
<keyword evidence="2" id="KW-0677">Repeat</keyword>
<gene>
    <name evidence="5" type="ORF">F5891DRAFT_284769</name>
</gene>
<dbReference type="SMART" id="SM00320">
    <property type="entry name" value="WD40"/>
    <property type="match status" value="1"/>
</dbReference>
<feature type="repeat" description="WD" evidence="3">
    <location>
        <begin position="29"/>
        <end position="60"/>
    </location>
</feature>
<dbReference type="SUPFAM" id="SSF50978">
    <property type="entry name" value="WD40 repeat-like"/>
    <property type="match status" value="1"/>
</dbReference>
<dbReference type="InterPro" id="IPR015943">
    <property type="entry name" value="WD40/YVTN_repeat-like_dom_sf"/>
</dbReference>
<dbReference type="PROSITE" id="PS00678">
    <property type="entry name" value="WD_REPEATS_1"/>
    <property type="match status" value="1"/>
</dbReference>
<dbReference type="Proteomes" id="UP001195769">
    <property type="component" value="Unassembled WGS sequence"/>
</dbReference>
<protein>
    <submittedName>
        <fullName evidence="5">WD40-repeat-containing domain protein</fullName>
    </submittedName>
</protein>
<dbReference type="InterPro" id="IPR036322">
    <property type="entry name" value="WD40_repeat_dom_sf"/>
</dbReference>
<dbReference type="InterPro" id="IPR001680">
    <property type="entry name" value="WD40_rpt"/>
</dbReference>
<evidence type="ECO:0000313" key="5">
    <source>
        <dbReference type="EMBL" id="KAG1900720.1"/>
    </source>
</evidence>
<dbReference type="GO" id="GO:1990234">
    <property type="term" value="C:transferase complex"/>
    <property type="evidence" value="ECO:0007669"/>
    <property type="project" value="UniProtKB-ARBA"/>
</dbReference>
<name>A0AAD4HK85_9AGAM</name>
<dbReference type="Gene3D" id="2.130.10.10">
    <property type="entry name" value="YVTN repeat-like/Quinoprotein amine dehydrogenase"/>
    <property type="match status" value="1"/>
</dbReference>
<feature type="compositionally biased region" description="Low complexity" evidence="4">
    <location>
        <begin position="77"/>
        <end position="87"/>
    </location>
</feature>
<keyword evidence="1 3" id="KW-0853">WD repeat</keyword>
<evidence type="ECO:0000256" key="4">
    <source>
        <dbReference type="SAM" id="MobiDB-lite"/>
    </source>
</evidence>
<dbReference type="EMBL" id="JABBWK010000025">
    <property type="protein sequence ID" value="KAG1900720.1"/>
    <property type="molecule type" value="Genomic_DNA"/>
</dbReference>
<dbReference type="GeneID" id="64665496"/>
<accession>A0AAD4HK85</accession>
<evidence type="ECO:0000256" key="3">
    <source>
        <dbReference type="PROSITE-ProRule" id="PRU00221"/>
    </source>
</evidence>
<organism evidence="5 6">
    <name type="scientific">Suillus fuscotomentosus</name>
    <dbReference type="NCBI Taxonomy" id="1912939"/>
    <lineage>
        <taxon>Eukaryota</taxon>
        <taxon>Fungi</taxon>
        <taxon>Dikarya</taxon>
        <taxon>Basidiomycota</taxon>
        <taxon>Agaricomycotina</taxon>
        <taxon>Agaricomycetes</taxon>
        <taxon>Agaricomycetidae</taxon>
        <taxon>Boletales</taxon>
        <taxon>Suillineae</taxon>
        <taxon>Suillaceae</taxon>
        <taxon>Suillus</taxon>
    </lineage>
</organism>
<dbReference type="PANTHER" id="PTHR22847">
    <property type="entry name" value="WD40 REPEAT PROTEIN"/>
    <property type="match status" value="1"/>
</dbReference>
<dbReference type="PANTHER" id="PTHR22847:SF637">
    <property type="entry name" value="WD REPEAT DOMAIN 5B"/>
    <property type="match status" value="1"/>
</dbReference>
<proteinExistence type="predicted"/>
<dbReference type="InterPro" id="IPR019775">
    <property type="entry name" value="WD40_repeat_CS"/>
</dbReference>
<feature type="repeat" description="WD" evidence="3">
    <location>
        <begin position="1"/>
        <end position="27"/>
    </location>
</feature>
<dbReference type="AlphaFoldDB" id="A0AAD4HK85"/>
<feature type="non-terminal residue" evidence="5">
    <location>
        <position position="192"/>
    </location>
</feature>